<name>A0A1X7SJP2_AMPQE</name>
<proteinExistence type="predicted"/>
<dbReference type="AlphaFoldDB" id="A0A1X7SJP2"/>
<protein>
    <recommendedName>
        <fullName evidence="2">Fibronectin type-III domain-containing protein</fullName>
    </recommendedName>
</protein>
<organism evidence="1">
    <name type="scientific">Amphimedon queenslandica</name>
    <name type="common">Sponge</name>
    <dbReference type="NCBI Taxonomy" id="400682"/>
    <lineage>
        <taxon>Eukaryota</taxon>
        <taxon>Metazoa</taxon>
        <taxon>Porifera</taxon>
        <taxon>Demospongiae</taxon>
        <taxon>Heteroscleromorpha</taxon>
        <taxon>Haplosclerida</taxon>
        <taxon>Niphatidae</taxon>
        <taxon>Amphimedon</taxon>
    </lineage>
</organism>
<sequence>QSLPVAATNVTATPGTTTAAISFIIPNIAYTPEAYSVKYTGITFQTTEQTSMIRMSSDNITATNQEFTIMLTGLEEDNTYTYTVDSTNCLGTTSTVQMSFSTLPTCNTNGFSDKLFQYNILPK</sequence>
<dbReference type="InParanoid" id="A0A1X7SJP2"/>
<evidence type="ECO:0008006" key="2">
    <source>
        <dbReference type="Google" id="ProtNLM"/>
    </source>
</evidence>
<evidence type="ECO:0000313" key="1">
    <source>
        <dbReference type="EnsemblMetazoa" id="Aqu2.1.02253_001"/>
    </source>
</evidence>
<accession>A0A1X7SJP2</accession>
<dbReference type="Gene3D" id="2.60.40.10">
    <property type="entry name" value="Immunoglobulins"/>
    <property type="match status" value="1"/>
</dbReference>
<reference evidence="1" key="1">
    <citation type="submission" date="2017-05" db="UniProtKB">
        <authorList>
            <consortium name="EnsemblMetazoa"/>
        </authorList>
    </citation>
    <scope>IDENTIFICATION</scope>
</reference>
<dbReference type="InterPro" id="IPR013783">
    <property type="entry name" value="Ig-like_fold"/>
</dbReference>
<dbReference type="EnsemblMetazoa" id="Aqu2.1.02253_001">
    <property type="protein sequence ID" value="Aqu2.1.02253_001"/>
    <property type="gene ID" value="Aqu2.1.02253"/>
</dbReference>